<evidence type="ECO:0000313" key="1">
    <source>
        <dbReference type="EMBL" id="KKM82366.1"/>
    </source>
</evidence>
<organism evidence="1">
    <name type="scientific">marine sediment metagenome</name>
    <dbReference type="NCBI Taxonomy" id="412755"/>
    <lineage>
        <taxon>unclassified sequences</taxon>
        <taxon>metagenomes</taxon>
        <taxon>ecological metagenomes</taxon>
    </lineage>
</organism>
<accession>A0A0F9L508</accession>
<dbReference type="AlphaFoldDB" id="A0A0F9L508"/>
<gene>
    <name evidence="1" type="ORF">LCGC14_1320220</name>
</gene>
<dbReference type="EMBL" id="LAZR01007872">
    <property type="protein sequence ID" value="KKM82366.1"/>
    <property type="molecule type" value="Genomic_DNA"/>
</dbReference>
<feature type="non-terminal residue" evidence="1">
    <location>
        <position position="107"/>
    </location>
</feature>
<reference evidence="1" key="1">
    <citation type="journal article" date="2015" name="Nature">
        <title>Complex archaea that bridge the gap between prokaryotes and eukaryotes.</title>
        <authorList>
            <person name="Spang A."/>
            <person name="Saw J.H."/>
            <person name="Jorgensen S.L."/>
            <person name="Zaremba-Niedzwiedzka K."/>
            <person name="Martijn J."/>
            <person name="Lind A.E."/>
            <person name="van Eijk R."/>
            <person name="Schleper C."/>
            <person name="Guy L."/>
            <person name="Ettema T.J."/>
        </authorList>
    </citation>
    <scope>NUCLEOTIDE SEQUENCE</scope>
</reference>
<sequence length="107" mass="12402">MPRGMLTLELQITKLGCPESIWVAVRRRNKSHGWRTRCVMALARMLGFREKSKLAAVKKKYEDDGEFRDYVNRYISQFDALLAEAKKRDHDAVLSTTFLSSDMGKVY</sequence>
<name>A0A0F9L508_9ZZZZ</name>
<protein>
    <submittedName>
        <fullName evidence="1">Uncharacterized protein</fullName>
    </submittedName>
</protein>
<comment type="caution">
    <text evidence="1">The sequence shown here is derived from an EMBL/GenBank/DDBJ whole genome shotgun (WGS) entry which is preliminary data.</text>
</comment>
<proteinExistence type="predicted"/>